<evidence type="ECO:0000256" key="2">
    <source>
        <dbReference type="SAM" id="Phobius"/>
    </source>
</evidence>
<name>A0A2I5HK26_SALDZ</name>
<feature type="coiled-coil region" evidence="1">
    <location>
        <begin position="44"/>
        <end position="113"/>
    </location>
</feature>
<dbReference type="EMBL" id="CP023345">
    <property type="protein sequence ID" value="ATW55917.1"/>
    <property type="molecule type" value="Genomic_DNA"/>
</dbReference>
<dbReference type="AlphaFoldDB" id="A0A2I5HK26"/>
<evidence type="ECO:0000256" key="1">
    <source>
        <dbReference type="SAM" id="Coils"/>
    </source>
</evidence>
<keyword evidence="2" id="KW-1133">Transmembrane helix</keyword>
<evidence type="ECO:0000313" key="4">
    <source>
        <dbReference type="Proteomes" id="UP000230639"/>
    </source>
</evidence>
<keyword evidence="1" id="KW-0175">Coiled coil</keyword>
<gene>
    <name evidence="3" type="ORF">CNQ75_16155</name>
</gene>
<evidence type="ECO:0000313" key="3">
    <source>
        <dbReference type="EMBL" id="ATW55917.1"/>
    </source>
</evidence>
<feature type="transmembrane region" description="Helical" evidence="2">
    <location>
        <begin position="13"/>
        <end position="31"/>
    </location>
</feature>
<dbReference type="STRING" id="59204.UQ49_05725"/>
<reference evidence="3 4" key="1">
    <citation type="submission" date="2017-09" db="EMBL/GenBank/DDBJ databases">
        <title>Complete genome of Salmonella enterica subsp. diarizonae isolated from stool of a patient with bacterial enteropathy.</title>
        <authorList>
            <person name="Zhou J."/>
            <person name="Chen Q."/>
            <person name="Guo L."/>
            <person name="Fan J."/>
        </authorList>
    </citation>
    <scope>NUCLEOTIDE SEQUENCE [LARGE SCALE GENOMIC DNA]</scope>
    <source>
        <strain evidence="3 4">HZS154</strain>
    </source>
</reference>
<keyword evidence="2" id="KW-0812">Transmembrane</keyword>
<keyword evidence="2" id="KW-0472">Membrane</keyword>
<dbReference type="Proteomes" id="UP000230639">
    <property type="component" value="Chromosome"/>
</dbReference>
<accession>A0A2I5HK26</accession>
<organism evidence="3 4">
    <name type="scientific">Salmonella diarizonae</name>
    <dbReference type="NCBI Taxonomy" id="59204"/>
    <lineage>
        <taxon>Bacteria</taxon>
        <taxon>Pseudomonadati</taxon>
        <taxon>Pseudomonadota</taxon>
        <taxon>Gammaproteobacteria</taxon>
        <taxon>Enterobacterales</taxon>
        <taxon>Enterobacteriaceae</taxon>
        <taxon>Salmonella</taxon>
    </lineage>
</organism>
<protein>
    <submittedName>
        <fullName evidence="3">Uncharacterized protein</fullName>
    </submittedName>
</protein>
<proteinExistence type="predicted"/>
<sequence>MNFFKRDDGVLDVITKAITVVSFIFGIWIYFHTIHPVFQKESELQDLRKDKVNIQTDNERLGKETAKIKNDLHIQTEKIKDLNERAGNLSLEIESKNSELASINEKLETAHNEAVLSKLNLIMDKIISAYLISIAQGKNKEFNVIEYSHGLIEIHDRARELNIYDKEAYSYFVKYLDENKSRKFITDEEIFSYAIMIPYHYKMSKHLVNTKGIEKHK</sequence>
<dbReference type="RefSeq" id="WP_063390158.1">
    <property type="nucleotide sequence ID" value="NZ_CP011288.1"/>
</dbReference>